<reference evidence="5" key="1">
    <citation type="submission" date="2023-07" db="EMBL/GenBank/DDBJ databases">
        <title>30 novel species of actinomycetes from the DSMZ collection.</title>
        <authorList>
            <person name="Nouioui I."/>
        </authorList>
    </citation>
    <scope>NUCLEOTIDE SEQUENCE [LARGE SCALE GENOMIC DNA]</scope>
    <source>
        <strain evidence="5">DSM 41886</strain>
    </source>
</reference>
<dbReference type="PROSITE" id="PS00893">
    <property type="entry name" value="NUDIX_BOX"/>
    <property type="match status" value="1"/>
</dbReference>
<protein>
    <submittedName>
        <fullName evidence="4">NUDIX domain-containing protein</fullName>
    </submittedName>
</protein>
<dbReference type="InterPro" id="IPR000086">
    <property type="entry name" value="NUDIX_hydrolase_dom"/>
</dbReference>
<accession>A0ABU2SG71</accession>
<proteinExistence type="predicted"/>
<evidence type="ECO:0000256" key="1">
    <source>
        <dbReference type="ARBA" id="ARBA00001946"/>
    </source>
</evidence>
<dbReference type="Pfam" id="PF00293">
    <property type="entry name" value="NUDIX"/>
    <property type="match status" value="1"/>
</dbReference>
<name>A0ABU2SG71_9ACTN</name>
<comment type="cofactor">
    <cofactor evidence="1">
        <name>Mg(2+)</name>
        <dbReference type="ChEBI" id="CHEBI:18420"/>
    </cofactor>
</comment>
<comment type="caution">
    <text evidence="4">The sequence shown here is derived from an EMBL/GenBank/DDBJ whole genome shotgun (WGS) entry which is preliminary data.</text>
</comment>
<gene>
    <name evidence="4" type="ORF">RM779_33000</name>
</gene>
<dbReference type="PANTHER" id="PTHR43046">
    <property type="entry name" value="GDP-MANNOSE MANNOSYL HYDROLASE"/>
    <property type="match status" value="1"/>
</dbReference>
<feature type="domain" description="Nudix hydrolase" evidence="3">
    <location>
        <begin position="12"/>
        <end position="150"/>
    </location>
</feature>
<dbReference type="InterPro" id="IPR020084">
    <property type="entry name" value="NUDIX_hydrolase_CS"/>
</dbReference>
<dbReference type="Proteomes" id="UP001183615">
    <property type="component" value="Unassembled WGS sequence"/>
</dbReference>
<keyword evidence="5" id="KW-1185">Reference proteome</keyword>
<evidence type="ECO:0000313" key="5">
    <source>
        <dbReference type="Proteomes" id="UP001183615"/>
    </source>
</evidence>
<dbReference type="RefSeq" id="WP_311621488.1">
    <property type="nucleotide sequence ID" value="NZ_JAVREV010000036.1"/>
</dbReference>
<organism evidence="4 5">
    <name type="scientific">Streptomyces johnsoniae</name>
    <dbReference type="NCBI Taxonomy" id="3075532"/>
    <lineage>
        <taxon>Bacteria</taxon>
        <taxon>Bacillati</taxon>
        <taxon>Actinomycetota</taxon>
        <taxon>Actinomycetes</taxon>
        <taxon>Kitasatosporales</taxon>
        <taxon>Streptomycetaceae</taxon>
        <taxon>Streptomyces</taxon>
    </lineage>
</organism>
<evidence type="ECO:0000256" key="2">
    <source>
        <dbReference type="ARBA" id="ARBA00022801"/>
    </source>
</evidence>
<dbReference type="InterPro" id="IPR015797">
    <property type="entry name" value="NUDIX_hydrolase-like_dom_sf"/>
</dbReference>
<sequence length="158" mass="16889">MHQPLPPATAAMTMLAAAVIVHDPATDRVVLLRRGPAAKFGRGLWDLPVGKSDPGEPVTVTAARELAEETGLVVDPAELRLAHVIHAARGAEAPNGFLTVIFLARRWRGTLRNAEPHKHSEVRWVDAKALPTDIVFAADGIIRRALAGESGIGLHGWA</sequence>
<dbReference type="Gene3D" id="3.90.79.10">
    <property type="entry name" value="Nucleoside Triphosphate Pyrophosphohydrolase"/>
    <property type="match status" value="1"/>
</dbReference>
<dbReference type="SUPFAM" id="SSF55811">
    <property type="entry name" value="Nudix"/>
    <property type="match status" value="1"/>
</dbReference>
<dbReference type="PROSITE" id="PS51462">
    <property type="entry name" value="NUDIX"/>
    <property type="match status" value="1"/>
</dbReference>
<dbReference type="EMBL" id="JAVREV010000036">
    <property type="protein sequence ID" value="MDT0447379.1"/>
    <property type="molecule type" value="Genomic_DNA"/>
</dbReference>
<dbReference type="PANTHER" id="PTHR43046:SF14">
    <property type="entry name" value="MUTT_NUDIX FAMILY PROTEIN"/>
    <property type="match status" value="1"/>
</dbReference>
<evidence type="ECO:0000259" key="3">
    <source>
        <dbReference type="PROSITE" id="PS51462"/>
    </source>
</evidence>
<evidence type="ECO:0000313" key="4">
    <source>
        <dbReference type="EMBL" id="MDT0447379.1"/>
    </source>
</evidence>
<keyword evidence="2" id="KW-0378">Hydrolase</keyword>